<sequence length="145" mass="16870">MLFTSKNTLPINKDNLRSIFLAGSMDHRQEHSWRDEIIGEFGSHHIFDPTHTQHDDLSNAELKHHIMWELEAMQQSDFILLNFLKDSKSPISLVELGLYVQSGKLIVVCSQEFYKHNYVHILCEKYSTPIFNTLKEAKTLLKNSI</sequence>
<evidence type="ECO:0000313" key="2">
    <source>
        <dbReference type="Proteomes" id="UP000183038"/>
    </source>
</evidence>
<dbReference type="Proteomes" id="UP000183038">
    <property type="component" value="Unassembled WGS sequence"/>
</dbReference>
<evidence type="ECO:0000313" key="1">
    <source>
        <dbReference type="EMBL" id="SEC44928.1"/>
    </source>
</evidence>
<reference evidence="1 2" key="1">
    <citation type="submission" date="2016-10" db="EMBL/GenBank/DDBJ databases">
        <authorList>
            <person name="de Groot N.N."/>
        </authorList>
    </citation>
    <scope>NUCLEOTIDE SEQUENCE [LARGE SCALE GENOMIC DNA]</scope>
    <source>
        <strain evidence="1 2">MAR_2009_71</strain>
    </source>
</reference>
<gene>
    <name evidence="1" type="ORF">SAMN05192540_3200</name>
</gene>
<dbReference type="RefSeq" id="WP_074674021.1">
    <property type="nucleotide sequence ID" value="NZ_FNTB01000001.1"/>
</dbReference>
<dbReference type="Pfam" id="PF15891">
    <property type="entry name" value="Nuc_deoxyri_tr2"/>
    <property type="match status" value="1"/>
</dbReference>
<dbReference type="AlphaFoldDB" id="A0A1H4SLP7"/>
<proteinExistence type="predicted"/>
<organism evidence="1 2">
    <name type="scientific">Maribacter dokdonensis</name>
    <dbReference type="NCBI Taxonomy" id="320912"/>
    <lineage>
        <taxon>Bacteria</taxon>
        <taxon>Pseudomonadati</taxon>
        <taxon>Bacteroidota</taxon>
        <taxon>Flavobacteriia</taxon>
        <taxon>Flavobacteriales</taxon>
        <taxon>Flavobacteriaceae</taxon>
        <taxon>Maribacter</taxon>
    </lineage>
</organism>
<keyword evidence="1" id="KW-0808">Transferase</keyword>
<accession>A0A1H4SLP7</accession>
<dbReference type="GO" id="GO:0016740">
    <property type="term" value="F:transferase activity"/>
    <property type="evidence" value="ECO:0007669"/>
    <property type="project" value="UniProtKB-KW"/>
</dbReference>
<protein>
    <submittedName>
        <fullName evidence="1">Nucleoside 2-deoxyribosyltransferase like</fullName>
    </submittedName>
</protein>
<name>A0A1H4SLP7_9FLAO</name>
<dbReference type="OrthoDB" id="275473at2"/>
<dbReference type="EMBL" id="FNTB01000001">
    <property type="protein sequence ID" value="SEC44928.1"/>
    <property type="molecule type" value="Genomic_DNA"/>
</dbReference>
<dbReference type="InterPro" id="IPR039470">
    <property type="entry name" value="Nuc_deoxyri_tr2"/>
</dbReference>
<dbReference type="Gene3D" id="3.40.50.450">
    <property type="match status" value="1"/>
</dbReference>